<reference evidence="1 2" key="1">
    <citation type="submission" date="2017-09" db="EMBL/GenBank/DDBJ databases">
        <title>Large-scale bioinformatics analysis of Bacillus genomes uncovers conserved roles of natural products in bacterial physiology.</title>
        <authorList>
            <consortium name="Agbiome Team Llc"/>
            <person name="Bleich R.M."/>
            <person name="Grubbs K.J."/>
            <person name="Santa Maria K.C."/>
            <person name="Allen S.E."/>
            <person name="Farag S."/>
            <person name="Shank E.A."/>
            <person name="Bowers A."/>
        </authorList>
    </citation>
    <scope>NUCLEOTIDE SEQUENCE [LARGE SCALE GENOMIC DNA]</scope>
    <source>
        <strain evidence="1 2">AFS065400</strain>
    </source>
</reference>
<sequence>MIVDIITREFETNLPAFNSHDEAYDYFEERFSQFRFAGSVVIDGQFCKFYDVVYDSDLYLRFLESKVSALMDGSRLVEPTSDYLDCYQRVEIFEDGNVHIVF</sequence>
<proteinExistence type="predicted"/>
<evidence type="ECO:0000313" key="1">
    <source>
        <dbReference type="EMBL" id="PFT50909.1"/>
    </source>
</evidence>
<dbReference type="EMBL" id="NVCO01000007">
    <property type="protein sequence ID" value="PFT50909.1"/>
    <property type="molecule type" value="Genomic_DNA"/>
</dbReference>
<gene>
    <name evidence="1" type="ORF">COK72_02550</name>
</gene>
<evidence type="ECO:0000313" key="2">
    <source>
        <dbReference type="Proteomes" id="UP000226106"/>
    </source>
</evidence>
<protein>
    <submittedName>
        <fullName evidence="1">Uncharacterized protein</fullName>
    </submittedName>
</protein>
<accession>A0A9X7ASL0</accession>
<dbReference type="AlphaFoldDB" id="A0A9X7ASL0"/>
<name>A0A9X7ASL0_BACTU</name>
<comment type="caution">
    <text evidence="1">The sequence shown here is derived from an EMBL/GenBank/DDBJ whole genome shotgun (WGS) entry which is preliminary data.</text>
</comment>
<dbReference type="Proteomes" id="UP000226106">
    <property type="component" value="Unassembled WGS sequence"/>
</dbReference>
<organism evidence="1 2">
    <name type="scientific">Bacillus thuringiensis</name>
    <dbReference type="NCBI Taxonomy" id="1428"/>
    <lineage>
        <taxon>Bacteria</taxon>
        <taxon>Bacillati</taxon>
        <taxon>Bacillota</taxon>
        <taxon>Bacilli</taxon>
        <taxon>Bacillales</taxon>
        <taxon>Bacillaceae</taxon>
        <taxon>Bacillus</taxon>
        <taxon>Bacillus cereus group</taxon>
    </lineage>
</organism>